<keyword evidence="2" id="KW-1185">Reference proteome</keyword>
<dbReference type="EMBL" id="JAHZUY010000037">
    <property type="protein sequence ID" value="MBW8270341.1"/>
    <property type="molecule type" value="Genomic_DNA"/>
</dbReference>
<evidence type="ECO:0000313" key="2">
    <source>
        <dbReference type="Proteomes" id="UP001519924"/>
    </source>
</evidence>
<reference evidence="1 2" key="1">
    <citation type="submission" date="2021-08" db="EMBL/GenBank/DDBJ databases">
        <title>Caldovatus sediminis gen. nov., sp. nov., a moderately thermophilic bacterium isolated from a hot spring.</title>
        <authorList>
            <person name="Hu C.-J."/>
            <person name="Li W.-J."/>
            <person name="Xian W.-D."/>
        </authorList>
    </citation>
    <scope>NUCLEOTIDE SEQUENCE [LARGE SCALE GENOMIC DNA]</scope>
    <source>
        <strain evidence="1 2">SYSU G05006</strain>
    </source>
</reference>
<accession>A0ABS7F3Z6</accession>
<comment type="caution">
    <text evidence="1">The sequence shown here is derived from an EMBL/GenBank/DDBJ whole genome shotgun (WGS) entry which is preliminary data.</text>
</comment>
<sequence length="397" mass="44855">MGSFNPRKFTDPDRLRSLDPRRLRSFLAPWSDYLSGRGFTFPDASEEIDYQLLAHILLTPDQSTPRDMIDALYYVHETASASDMEGLIAAVRRRGIAIGDDPEATPEDLAIDVWLADPNLLQEQHAEAVARKQKNFEYFAPREAGQRAFPALDDDLRQQVEAELDMWFADHRRGRGCRIFVFRDARLVWILVRHGLPMRREAGHQDDGRAVTQFYRPQQHDVLIYDERYGEIGVHAGTKGERKLYLRTFGKFLFGNEDHFPPSEKFTLDPVIEDGAAALEVGDIDGIAAVRLVECRRYWGGPFKEVEIRRAENVLAALAARGGPGLIGGRLVSATFKVKFDSSDKERAVTIRPPGIARYERNEDSELVERWLRNRGFILAAQGADDDEAATAVLEGA</sequence>
<protein>
    <submittedName>
        <fullName evidence="1">Uncharacterized protein</fullName>
    </submittedName>
</protein>
<gene>
    <name evidence="1" type="ORF">K1J50_12705</name>
</gene>
<evidence type="ECO:0000313" key="1">
    <source>
        <dbReference type="EMBL" id="MBW8270341.1"/>
    </source>
</evidence>
<proteinExistence type="predicted"/>
<name>A0ABS7F3Z6_9PROT</name>
<organism evidence="1 2">
    <name type="scientific">Caldovatus aquaticus</name>
    <dbReference type="NCBI Taxonomy" id="2865671"/>
    <lineage>
        <taxon>Bacteria</taxon>
        <taxon>Pseudomonadati</taxon>
        <taxon>Pseudomonadota</taxon>
        <taxon>Alphaproteobacteria</taxon>
        <taxon>Acetobacterales</taxon>
        <taxon>Roseomonadaceae</taxon>
        <taxon>Caldovatus</taxon>
    </lineage>
</organism>
<dbReference type="Proteomes" id="UP001519924">
    <property type="component" value="Unassembled WGS sequence"/>
</dbReference>
<dbReference type="RefSeq" id="WP_220118084.1">
    <property type="nucleotide sequence ID" value="NZ_JAHZUY010000037.1"/>
</dbReference>